<name>A9UW22_MONBE</name>
<dbReference type="AlphaFoldDB" id="A9UW22"/>
<dbReference type="GeneID" id="5889855"/>
<dbReference type="RefSeq" id="XP_001744537.1">
    <property type="nucleotide sequence ID" value="XM_001744485.1"/>
</dbReference>
<protein>
    <submittedName>
        <fullName evidence="2">Uncharacterized protein</fullName>
    </submittedName>
</protein>
<feature type="compositionally biased region" description="Low complexity" evidence="1">
    <location>
        <begin position="131"/>
        <end position="143"/>
    </location>
</feature>
<keyword evidence="3" id="KW-1185">Reference proteome</keyword>
<feature type="compositionally biased region" description="Basic and acidic residues" evidence="1">
    <location>
        <begin position="162"/>
        <end position="171"/>
    </location>
</feature>
<gene>
    <name evidence="2" type="ORF">MONBRDRAFT_7142</name>
</gene>
<evidence type="ECO:0000313" key="2">
    <source>
        <dbReference type="EMBL" id="EDQ90486.1"/>
    </source>
</evidence>
<feature type="region of interest" description="Disordered" evidence="1">
    <location>
        <begin position="124"/>
        <end position="145"/>
    </location>
</feature>
<organism evidence="2 3">
    <name type="scientific">Monosiga brevicollis</name>
    <name type="common">Choanoflagellate</name>
    <dbReference type="NCBI Taxonomy" id="81824"/>
    <lineage>
        <taxon>Eukaryota</taxon>
        <taxon>Choanoflagellata</taxon>
        <taxon>Craspedida</taxon>
        <taxon>Salpingoecidae</taxon>
        <taxon>Monosiga</taxon>
    </lineage>
</organism>
<dbReference type="Proteomes" id="UP000001357">
    <property type="component" value="Unassembled WGS sequence"/>
</dbReference>
<feature type="region of interest" description="Disordered" evidence="1">
    <location>
        <begin position="159"/>
        <end position="180"/>
    </location>
</feature>
<evidence type="ECO:0000313" key="3">
    <source>
        <dbReference type="Proteomes" id="UP000001357"/>
    </source>
</evidence>
<dbReference type="EMBL" id="CH991547">
    <property type="protein sequence ID" value="EDQ90486.1"/>
    <property type="molecule type" value="Genomic_DNA"/>
</dbReference>
<evidence type="ECO:0000256" key="1">
    <source>
        <dbReference type="SAM" id="MobiDB-lite"/>
    </source>
</evidence>
<sequence length="180" mass="20014">MSKRKTLSAVKGKGSKMELAPTESLKTMEEFAAEDWHQHLQPKALAFRHSLASNARDTIGLLDMTNPKTLLPFVLHHRLYENFFRTPATVSEARISTTKVLAPLESVARVAPLAQALTASEVRDHLKAQKSSSNSNSTNNSSSRLNLPDYIMGYAARPKPRTWHEHPRRANEGASQIIST</sequence>
<reference evidence="2 3" key="1">
    <citation type="journal article" date="2008" name="Nature">
        <title>The genome of the choanoflagellate Monosiga brevicollis and the origin of metazoans.</title>
        <authorList>
            <consortium name="JGI Sequencing"/>
            <person name="King N."/>
            <person name="Westbrook M.J."/>
            <person name="Young S.L."/>
            <person name="Kuo A."/>
            <person name="Abedin M."/>
            <person name="Chapman J."/>
            <person name="Fairclough S."/>
            <person name="Hellsten U."/>
            <person name="Isogai Y."/>
            <person name="Letunic I."/>
            <person name="Marr M."/>
            <person name="Pincus D."/>
            <person name="Putnam N."/>
            <person name="Rokas A."/>
            <person name="Wright K.J."/>
            <person name="Zuzow R."/>
            <person name="Dirks W."/>
            <person name="Good M."/>
            <person name="Goodstein D."/>
            <person name="Lemons D."/>
            <person name="Li W."/>
            <person name="Lyons J.B."/>
            <person name="Morris A."/>
            <person name="Nichols S."/>
            <person name="Richter D.J."/>
            <person name="Salamov A."/>
            <person name="Bork P."/>
            <person name="Lim W.A."/>
            <person name="Manning G."/>
            <person name="Miller W.T."/>
            <person name="McGinnis W."/>
            <person name="Shapiro H."/>
            <person name="Tjian R."/>
            <person name="Grigoriev I.V."/>
            <person name="Rokhsar D."/>
        </authorList>
    </citation>
    <scope>NUCLEOTIDE SEQUENCE [LARGE SCALE GENOMIC DNA]</scope>
    <source>
        <strain evidence="3">MX1 / ATCC 50154</strain>
    </source>
</reference>
<accession>A9UW22</accession>
<dbReference type="KEGG" id="mbr:MONBRDRAFT_7142"/>
<proteinExistence type="predicted"/>
<dbReference type="InParanoid" id="A9UW22"/>